<keyword evidence="1" id="KW-0808">Transferase</keyword>
<keyword evidence="3" id="KW-0418">Kinase</keyword>
<dbReference type="GO" id="GO:0005524">
    <property type="term" value="F:ATP binding"/>
    <property type="evidence" value="ECO:0007669"/>
    <property type="project" value="UniProtKB-UniRule"/>
</dbReference>
<sequence>MYDDAIARGVPISAETLLSNSMKLGSDVVSGGKEIRTMGVDLESGKVRYSYALNSRENYSDMDDNSTSNLIIKRTTRVVRAVEATSGQERWNVTVGEYELLIPKNERSDFNRCVCPINAQELKDEDELENFSSSNPQLEYRLSPADGLIVAYDKANPYEPVWTHQLTSPIAQLWSINEKGINEISLFNPQVVPYLQADNAQQRTVANIRGSDMILYIGTYQNEKYVIPSPEERRRLQTFVFTHQYMPSDASRLYLAANAFDLNKKQPAIIEDENDDEQCMENLPTCSSREVNSLILKDNYPRDMGWYLFKQNDKQATKRLWYAEKFNFARHLWLFIILPTSFIACAIPFFVKKLRHFDIQVVNTNLKSIGTAEAITPSSSNGTIVRPVEESKLDTQQHYESWYLNHFDPIRCLGKGGFGVVIESLNKLDQQIYAVKRISVSNK</sequence>
<evidence type="ECO:0000259" key="7">
    <source>
        <dbReference type="PROSITE" id="PS50011"/>
    </source>
</evidence>
<keyword evidence="6" id="KW-0812">Transmembrane</keyword>
<dbReference type="AlphaFoldDB" id="A0A915KKW0"/>
<organism evidence="8 9">
    <name type="scientific">Romanomermis culicivorax</name>
    <name type="common">Nematode worm</name>
    <dbReference type="NCBI Taxonomy" id="13658"/>
    <lineage>
        <taxon>Eukaryota</taxon>
        <taxon>Metazoa</taxon>
        <taxon>Ecdysozoa</taxon>
        <taxon>Nematoda</taxon>
        <taxon>Enoplea</taxon>
        <taxon>Dorylaimia</taxon>
        <taxon>Mermithida</taxon>
        <taxon>Mermithoidea</taxon>
        <taxon>Mermithidae</taxon>
        <taxon>Romanomermis</taxon>
    </lineage>
</organism>
<evidence type="ECO:0000256" key="2">
    <source>
        <dbReference type="ARBA" id="ARBA00022741"/>
    </source>
</evidence>
<keyword evidence="8" id="KW-1185">Reference proteome</keyword>
<evidence type="ECO:0000256" key="3">
    <source>
        <dbReference type="ARBA" id="ARBA00022777"/>
    </source>
</evidence>
<evidence type="ECO:0000256" key="1">
    <source>
        <dbReference type="ARBA" id="ARBA00022679"/>
    </source>
</evidence>
<accession>A0A915KKW0</accession>
<dbReference type="GO" id="GO:0005737">
    <property type="term" value="C:cytoplasm"/>
    <property type="evidence" value="ECO:0007669"/>
    <property type="project" value="TreeGrafter"/>
</dbReference>
<dbReference type="PROSITE" id="PS50011">
    <property type="entry name" value="PROTEIN_KINASE_DOM"/>
    <property type="match status" value="1"/>
</dbReference>
<dbReference type="PANTHER" id="PTHR11042:SF91">
    <property type="entry name" value="EUKARYOTIC TRANSLATION INITIATION FACTOR 2-ALPHA KINASE"/>
    <property type="match status" value="1"/>
</dbReference>
<dbReference type="PANTHER" id="PTHR11042">
    <property type="entry name" value="EUKARYOTIC TRANSLATION INITIATION FACTOR 2-ALPHA KINASE EIF2-ALPHA KINASE -RELATED"/>
    <property type="match status" value="1"/>
</dbReference>
<evidence type="ECO:0000256" key="6">
    <source>
        <dbReference type="SAM" id="Phobius"/>
    </source>
</evidence>
<dbReference type="Gene3D" id="3.30.200.20">
    <property type="entry name" value="Phosphorylase Kinase, domain 1"/>
    <property type="match status" value="1"/>
</dbReference>
<dbReference type="InterPro" id="IPR011009">
    <property type="entry name" value="Kinase-like_dom_sf"/>
</dbReference>
<dbReference type="GO" id="GO:0005634">
    <property type="term" value="C:nucleus"/>
    <property type="evidence" value="ECO:0007669"/>
    <property type="project" value="TreeGrafter"/>
</dbReference>
<dbReference type="PROSITE" id="PS00107">
    <property type="entry name" value="PROTEIN_KINASE_ATP"/>
    <property type="match status" value="1"/>
</dbReference>
<evidence type="ECO:0000313" key="9">
    <source>
        <dbReference type="WBParaSite" id="nRc.2.0.1.t38460-RA"/>
    </source>
</evidence>
<keyword evidence="2 5" id="KW-0547">Nucleotide-binding</keyword>
<reference evidence="9" key="1">
    <citation type="submission" date="2022-11" db="UniProtKB">
        <authorList>
            <consortium name="WormBaseParasite"/>
        </authorList>
    </citation>
    <scope>IDENTIFICATION</scope>
</reference>
<evidence type="ECO:0000313" key="8">
    <source>
        <dbReference type="Proteomes" id="UP000887565"/>
    </source>
</evidence>
<evidence type="ECO:0000256" key="4">
    <source>
        <dbReference type="ARBA" id="ARBA00022840"/>
    </source>
</evidence>
<dbReference type="Proteomes" id="UP000887565">
    <property type="component" value="Unplaced"/>
</dbReference>
<feature type="domain" description="Protein kinase" evidence="7">
    <location>
        <begin position="407"/>
        <end position="443"/>
    </location>
</feature>
<keyword evidence="6" id="KW-1133">Transmembrane helix</keyword>
<proteinExistence type="predicted"/>
<dbReference type="InterPro" id="IPR050339">
    <property type="entry name" value="CC_SR_Kinase"/>
</dbReference>
<dbReference type="SUPFAM" id="SSF56112">
    <property type="entry name" value="Protein kinase-like (PK-like)"/>
    <property type="match status" value="1"/>
</dbReference>
<dbReference type="OMA" id="NDEHENF"/>
<protein>
    <submittedName>
        <fullName evidence="9">Protein kinase domain-containing protein</fullName>
    </submittedName>
</protein>
<feature type="binding site" evidence="5">
    <location>
        <position position="436"/>
    </location>
    <ligand>
        <name>ATP</name>
        <dbReference type="ChEBI" id="CHEBI:30616"/>
    </ligand>
</feature>
<dbReference type="WBParaSite" id="nRc.2.0.1.t38460-RA">
    <property type="protein sequence ID" value="nRc.2.0.1.t38460-RA"/>
    <property type="gene ID" value="nRc.2.0.1.g38460"/>
</dbReference>
<name>A0A915KKW0_ROMCU</name>
<dbReference type="InterPro" id="IPR000719">
    <property type="entry name" value="Prot_kinase_dom"/>
</dbReference>
<keyword evidence="4 5" id="KW-0067">ATP-binding</keyword>
<keyword evidence="6" id="KW-0472">Membrane</keyword>
<evidence type="ECO:0000256" key="5">
    <source>
        <dbReference type="PROSITE-ProRule" id="PRU10141"/>
    </source>
</evidence>
<dbReference type="GO" id="GO:0004694">
    <property type="term" value="F:eukaryotic translation initiation factor 2alpha kinase activity"/>
    <property type="evidence" value="ECO:0007669"/>
    <property type="project" value="TreeGrafter"/>
</dbReference>
<feature type="transmembrane region" description="Helical" evidence="6">
    <location>
        <begin position="332"/>
        <end position="351"/>
    </location>
</feature>
<dbReference type="InterPro" id="IPR017441">
    <property type="entry name" value="Protein_kinase_ATP_BS"/>
</dbReference>